<evidence type="ECO:0000256" key="1">
    <source>
        <dbReference type="SAM" id="MobiDB-lite"/>
    </source>
</evidence>
<dbReference type="Gene3D" id="3.90.980.20">
    <property type="match status" value="1"/>
</dbReference>
<feature type="region of interest" description="Disordered" evidence="1">
    <location>
        <begin position="454"/>
        <end position="482"/>
    </location>
</feature>
<proteinExistence type="predicted"/>
<feature type="compositionally biased region" description="Basic residues" evidence="1">
    <location>
        <begin position="293"/>
        <end position="308"/>
    </location>
</feature>
<feature type="region of interest" description="Disordered" evidence="1">
    <location>
        <begin position="279"/>
        <end position="338"/>
    </location>
</feature>
<dbReference type="Pfam" id="PF13508">
    <property type="entry name" value="Acetyltransf_7"/>
    <property type="match status" value="1"/>
</dbReference>
<dbReference type="Gene3D" id="3.40.630.30">
    <property type="match status" value="1"/>
</dbReference>
<comment type="caution">
    <text evidence="3">The sequence shown here is derived from an EMBL/GenBank/DDBJ whole genome shotgun (WGS) entry which is preliminary data.</text>
</comment>
<feature type="domain" description="N-acetyltransferase" evidence="2">
    <location>
        <begin position="691"/>
        <end position="833"/>
    </location>
</feature>
<gene>
    <name evidence="3" type="ORF">BASA50_006658</name>
</gene>
<evidence type="ECO:0000313" key="3">
    <source>
        <dbReference type="EMBL" id="KAH6594411.1"/>
    </source>
</evidence>
<feature type="region of interest" description="Disordered" evidence="1">
    <location>
        <begin position="228"/>
        <end position="264"/>
    </location>
</feature>
<feature type="compositionally biased region" description="Basic and acidic residues" evidence="1">
    <location>
        <begin position="454"/>
        <end position="464"/>
    </location>
</feature>
<evidence type="ECO:0000259" key="2">
    <source>
        <dbReference type="PROSITE" id="PS51186"/>
    </source>
</evidence>
<keyword evidence="4" id="KW-1185">Reference proteome</keyword>
<feature type="region of interest" description="Disordered" evidence="1">
    <location>
        <begin position="359"/>
        <end position="396"/>
    </location>
</feature>
<dbReference type="EMBL" id="JAFCIX010000335">
    <property type="protein sequence ID" value="KAH6594411.1"/>
    <property type="molecule type" value="Genomic_DNA"/>
</dbReference>
<dbReference type="Proteomes" id="UP001648503">
    <property type="component" value="Unassembled WGS sequence"/>
</dbReference>
<dbReference type="PROSITE" id="PS51186">
    <property type="entry name" value="GNAT"/>
    <property type="match status" value="1"/>
</dbReference>
<accession>A0ABQ8F998</accession>
<dbReference type="CDD" id="cd04301">
    <property type="entry name" value="NAT_SF"/>
    <property type="match status" value="1"/>
</dbReference>
<protein>
    <recommendedName>
        <fullName evidence="2">N-acetyltransferase domain-containing protein</fullName>
    </recommendedName>
</protein>
<feature type="compositionally biased region" description="Basic and acidic residues" evidence="1">
    <location>
        <begin position="312"/>
        <end position="337"/>
    </location>
</feature>
<sequence length="833" mass="92336">MFIRHPVPWSCLIHLALYHLHKSQPDSKYFRAKEIIGVFELGWDYLRSQADRPAAWKGNIATLLSSTPKIFKSGLEDLGRTGFWRLVNITPPAPRNSRYPLQSLQAISADPIEDTPSPKPRPTLHPQDLSDGISGTAPLSIDPCQVDALKSDSFELQGDLTKLESPKDSDMPELKELVKGEIGISKSDLLYKDSSLGALSDNRSTASSDPVVSHIHDSTTQCIGTLMHPPLAPSDSTSMAHTPFVQPLSNPLSHPPSPKLQAGPTASLLRESVIQLRNPSNILRPDQVLSTVPKKRSRAPRKPAKPKPPKSTPEKGVVETHEQADSHPDIKHEKSSMEKTTLVGTEHIINTSGIEIKAETVQSEGSSPKPVVKKRKPQTPRNARGNRAAPITLPVNTPTDVLGATVHPNLANSNMEIENGLSELQQESAMGSIGLQNMEQVPFQEPPIVDKDAKATPPTVDKDVNVTPPIVDKDPKVTPPAVDKDAKTIIPAVDKDAKATIPTIRKPRKPRIPLLTVSNEFHLKSQLDMLTKLPPHILQFRRKLHTRSQRRLLGHKLFNLDAWMGRYIQQTQKGPTPVELPAMLRTRVRMSDGTWDTIAMPGEDPAAVLERYRIASVTTEIPYTNSMLSRICGNPMLRDTLTVFEPRNSPYTGKKLDPYIVRDYTMFPPKKATLEAIHSRGKAFPSASASIDLVYLHEMHVNAVNDMLSRVFWPGIDVSENLMFPDFSVVALYKRLVIGCAFMTPEGYITFLMVVPGWNGCGIASRMLSHLIQKAKVLYHDVSLHVSANNVAMLLYQKFGFKPEGFIVGFYLKYLPSDSGQCKNAVFLRLRIR</sequence>
<feature type="region of interest" description="Disordered" evidence="1">
    <location>
        <begin position="110"/>
        <end position="137"/>
    </location>
</feature>
<dbReference type="InterPro" id="IPR000182">
    <property type="entry name" value="GNAT_dom"/>
</dbReference>
<evidence type="ECO:0000313" key="4">
    <source>
        <dbReference type="Proteomes" id="UP001648503"/>
    </source>
</evidence>
<reference evidence="3 4" key="1">
    <citation type="submission" date="2021-02" db="EMBL/GenBank/DDBJ databases">
        <title>Variation within the Batrachochytrium salamandrivorans European outbreak.</title>
        <authorList>
            <person name="Kelly M."/>
            <person name="Pasmans F."/>
            <person name="Shea T.P."/>
            <person name="Munoz J.F."/>
            <person name="Carranza S."/>
            <person name="Cuomo C.A."/>
            <person name="Martel A."/>
        </authorList>
    </citation>
    <scope>NUCLEOTIDE SEQUENCE [LARGE SCALE GENOMIC DNA]</scope>
    <source>
        <strain evidence="3 4">AMFP18/2</strain>
    </source>
</reference>
<dbReference type="SUPFAM" id="SSF55729">
    <property type="entry name" value="Acyl-CoA N-acyltransferases (Nat)"/>
    <property type="match status" value="1"/>
</dbReference>
<organism evidence="3 4">
    <name type="scientific">Batrachochytrium salamandrivorans</name>
    <dbReference type="NCBI Taxonomy" id="1357716"/>
    <lineage>
        <taxon>Eukaryota</taxon>
        <taxon>Fungi</taxon>
        <taxon>Fungi incertae sedis</taxon>
        <taxon>Chytridiomycota</taxon>
        <taxon>Chytridiomycota incertae sedis</taxon>
        <taxon>Chytridiomycetes</taxon>
        <taxon>Rhizophydiales</taxon>
        <taxon>Rhizophydiales incertae sedis</taxon>
        <taxon>Batrachochytrium</taxon>
    </lineage>
</organism>
<feature type="compositionally biased region" description="Basic and acidic residues" evidence="1">
    <location>
        <begin position="471"/>
        <end position="482"/>
    </location>
</feature>
<name>A0ABQ8F998_9FUNG</name>
<dbReference type="InterPro" id="IPR016181">
    <property type="entry name" value="Acyl_CoA_acyltransferase"/>
</dbReference>